<dbReference type="GO" id="GO:0008176">
    <property type="term" value="F:tRNA (guanine(46)-N7)-methyltransferase activity"/>
    <property type="evidence" value="ECO:0007669"/>
    <property type="project" value="UniProtKB-UniRule"/>
</dbReference>
<evidence type="ECO:0000256" key="1">
    <source>
        <dbReference type="ARBA" id="ARBA00000142"/>
    </source>
</evidence>
<feature type="binding site" evidence="7">
    <location>
        <position position="120"/>
    </location>
    <ligand>
        <name>substrate</name>
    </ligand>
</feature>
<accession>A0A9D1IPD4</accession>
<dbReference type="NCBIfam" id="TIGR00091">
    <property type="entry name" value="tRNA (guanosine(46)-N7)-methyltransferase TrmB"/>
    <property type="match status" value="1"/>
</dbReference>
<keyword evidence="3 7" id="KW-0489">Methyltransferase</keyword>
<dbReference type="GO" id="GO:0043527">
    <property type="term" value="C:tRNA methyltransferase complex"/>
    <property type="evidence" value="ECO:0007669"/>
    <property type="project" value="TreeGrafter"/>
</dbReference>
<proteinExistence type="inferred from homology"/>
<gene>
    <name evidence="7 8" type="primary">trmB</name>
    <name evidence="8" type="ORF">IAB68_00195</name>
</gene>
<sequence length="212" mass="25316">MRYNVIKGANDILNNSSYVIKDPFKYKNNWNKVFKNNNPICLELGMGRGSFIINMAKQNPKVNFIGLELDKSQTAYAVNMIKGNKIDNLKMICADAKEIINIFGKEIDTIYLTFSEPWPKRQDEKKRFTHESYLKLYDRVFKKNKHIILKTDNKILFQSALESLSKYWYIFDKVSLDLHNDERKIKNVMTDFEKQYYKEHRQIYYVDAYFKD</sequence>
<comment type="caution">
    <text evidence="7">Lacks conserved residue(s) required for the propagation of feature annotation.</text>
</comment>
<evidence type="ECO:0000256" key="7">
    <source>
        <dbReference type="HAMAP-Rule" id="MF_01057"/>
    </source>
</evidence>
<feature type="binding site" evidence="7">
    <location>
        <begin position="190"/>
        <end position="193"/>
    </location>
    <ligand>
        <name>substrate</name>
    </ligand>
</feature>
<evidence type="ECO:0000256" key="6">
    <source>
        <dbReference type="ARBA" id="ARBA00022694"/>
    </source>
</evidence>
<evidence type="ECO:0000256" key="5">
    <source>
        <dbReference type="ARBA" id="ARBA00022691"/>
    </source>
</evidence>
<dbReference type="Pfam" id="PF02390">
    <property type="entry name" value="Methyltransf_4"/>
    <property type="match status" value="1"/>
</dbReference>
<evidence type="ECO:0000313" key="8">
    <source>
        <dbReference type="EMBL" id="HIU39709.1"/>
    </source>
</evidence>
<comment type="caution">
    <text evidence="8">The sequence shown here is derived from an EMBL/GenBank/DDBJ whole genome shotgun (WGS) entry which is preliminary data.</text>
</comment>
<reference evidence="8" key="2">
    <citation type="journal article" date="2021" name="PeerJ">
        <title>Extensive microbial diversity within the chicken gut microbiome revealed by metagenomics and culture.</title>
        <authorList>
            <person name="Gilroy R."/>
            <person name="Ravi A."/>
            <person name="Getino M."/>
            <person name="Pursley I."/>
            <person name="Horton D.L."/>
            <person name="Alikhan N.F."/>
            <person name="Baker D."/>
            <person name="Gharbi K."/>
            <person name="Hall N."/>
            <person name="Watson M."/>
            <person name="Adriaenssens E.M."/>
            <person name="Foster-Nyarko E."/>
            <person name="Jarju S."/>
            <person name="Secka A."/>
            <person name="Antonio M."/>
            <person name="Oren A."/>
            <person name="Chaudhuri R.R."/>
            <person name="La Ragione R."/>
            <person name="Hildebrand F."/>
            <person name="Pallen M.J."/>
        </authorList>
    </citation>
    <scope>NUCLEOTIDE SEQUENCE</scope>
    <source>
        <strain evidence="8">CHK193-30670</strain>
    </source>
</reference>
<comment type="catalytic activity">
    <reaction evidence="1 7">
        <text>guanosine(46) in tRNA + S-adenosyl-L-methionine = N(7)-methylguanosine(46) in tRNA + S-adenosyl-L-homocysteine</text>
        <dbReference type="Rhea" id="RHEA:42708"/>
        <dbReference type="Rhea" id="RHEA-COMP:10188"/>
        <dbReference type="Rhea" id="RHEA-COMP:10189"/>
        <dbReference type="ChEBI" id="CHEBI:57856"/>
        <dbReference type="ChEBI" id="CHEBI:59789"/>
        <dbReference type="ChEBI" id="CHEBI:74269"/>
        <dbReference type="ChEBI" id="CHEBI:74480"/>
        <dbReference type="EC" id="2.1.1.33"/>
    </reaction>
</comment>
<organism evidence="8 9">
    <name type="scientific">Candidatus Aphodocola excrementigallinarum</name>
    <dbReference type="NCBI Taxonomy" id="2840670"/>
    <lineage>
        <taxon>Bacteria</taxon>
        <taxon>Bacillati</taxon>
        <taxon>Bacillota</taxon>
        <taxon>Bacilli</taxon>
        <taxon>Candidatus Aphodocola</taxon>
    </lineage>
</organism>
<keyword evidence="5 7" id="KW-0949">S-adenosyl-L-methionine</keyword>
<dbReference type="Gene3D" id="3.40.50.150">
    <property type="entry name" value="Vaccinia Virus protein VP39"/>
    <property type="match status" value="1"/>
</dbReference>
<feature type="binding site" evidence="7">
    <location>
        <position position="43"/>
    </location>
    <ligand>
        <name>S-adenosyl-L-methionine</name>
        <dbReference type="ChEBI" id="CHEBI:59789"/>
    </ligand>
</feature>
<dbReference type="CDD" id="cd02440">
    <property type="entry name" value="AdoMet_MTases"/>
    <property type="match status" value="1"/>
</dbReference>
<name>A0A9D1IPD4_9FIRM</name>
<dbReference type="HAMAP" id="MF_01057">
    <property type="entry name" value="tRNA_methyltr_TrmB"/>
    <property type="match status" value="1"/>
</dbReference>
<dbReference type="Proteomes" id="UP000824074">
    <property type="component" value="Unassembled WGS sequence"/>
</dbReference>
<comment type="pathway">
    <text evidence="7">tRNA modification; N(7)-methylguanine-tRNA biosynthesis.</text>
</comment>
<dbReference type="PANTHER" id="PTHR23417">
    <property type="entry name" value="3-DEOXY-D-MANNO-OCTULOSONIC-ACID TRANSFERASE/TRNA GUANINE-N 7 - -METHYLTRANSFERASE"/>
    <property type="match status" value="1"/>
</dbReference>
<dbReference type="EMBL" id="DVMT01000003">
    <property type="protein sequence ID" value="HIU39709.1"/>
    <property type="molecule type" value="Genomic_DNA"/>
</dbReference>
<comment type="similarity">
    <text evidence="7">Belongs to the class I-like SAM-binding methyltransferase superfamily. TrmB family.</text>
</comment>
<evidence type="ECO:0000256" key="4">
    <source>
        <dbReference type="ARBA" id="ARBA00022679"/>
    </source>
</evidence>
<evidence type="ECO:0000256" key="3">
    <source>
        <dbReference type="ARBA" id="ARBA00022603"/>
    </source>
</evidence>
<comment type="function">
    <text evidence="2 7">Catalyzes the formation of N(7)-methylguanine at position 46 (m7G46) in tRNA.</text>
</comment>
<keyword evidence="4 7" id="KW-0808">Transferase</keyword>
<feature type="binding site" evidence="7">
    <location>
        <position position="68"/>
    </location>
    <ligand>
        <name>S-adenosyl-L-methionine</name>
        <dbReference type="ChEBI" id="CHEBI:59789"/>
    </ligand>
</feature>
<dbReference type="NCBIfam" id="NF001080">
    <property type="entry name" value="PRK00121.2-2"/>
    <property type="match status" value="1"/>
</dbReference>
<evidence type="ECO:0000256" key="2">
    <source>
        <dbReference type="ARBA" id="ARBA00003015"/>
    </source>
</evidence>
<dbReference type="EC" id="2.1.1.33" evidence="7"/>
<feature type="binding site" evidence="7">
    <location>
        <position position="152"/>
    </location>
    <ligand>
        <name>substrate</name>
    </ligand>
</feature>
<feature type="binding site" evidence="7">
    <location>
        <position position="95"/>
    </location>
    <ligand>
        <name>S-adenosyl-L-methionine</name>
        <dbReference type="ChEBI" id="CHEBI:59789"/>
    </ligand>
</feature>
<protein>
    <recommendedName>
        <fullName evidence="7">tRNA (guanine-N(7)-)-methyltransferase</fullName>
        <ecNumber evidence="7">2.1.1.33</ecNumber>
    </recommendedName>
    <alternativeName>
        <fullName evidence="7">tRNA (guanine(46)-N(7))-methyltransferase</fullName>
    </alternativeName>
    <alternativeName>
        <fullName evidence="7">tRNA(m7G46)-methyltransferase</fullName>
    </alternativeName>
</protein>
<dbReference type="InterPro" id="IPR003358">
    <property type="entry name" value="tRNA_(Gua-N-7)_MeTrfase_Trmb"/>
</dbReference>
<dbReference type="AlphaFoldDB" id="A0A9D1IPD4"/>
<reference evidence="8" key="1">
    <citation type="submission" date="2020-10" db="EMBL/GenBank/DDBJ databases">
        <authorList>
            <person name="Gilroy R."/>
        </authorList>
    </citation>
    <scope>NUCLEOTIDE SEQUENCE</scope>
    <source>
        <strain evidence="8">CHK193-30670</strain>
    </source>
</reference>
<dbReference type="PANTHER" id="PTHR23417:SF14">
    <property type="entry name" value="PENTACOTRIPEPTIDE-REPEAT REGION OF PRORP DOMAIN-CONTAINING PROTEIN"/>
    <property type="match status" value="1"/>
</dbReference>
<evidence type="ECO:0000313" key="9">
    <source>
        <dbReference type="Proteomes" id="UP000824074"/>
    </source>
</evidence>
<dbReference type="InterPro" id="IPR055361">
    <property type="entry name" value="tRNA_methyltr_TrmB_bact"/>
</dbReference>
<keyword evidence="6 7" id="KW-0819">tRNA processing</keyword>
<dbReference type="InterPro" id="IPR029063">
    <property type="entry name" value="SAM-dependent_MTases_sf"/>
</dbReference>
<dbReference type="SUPFAM" id="SSF53335">
    <property type="entry name" value="S-adenosyl-L-methionine-dependent methyltransferases"/>
    <property type="match status" value="1"/>
</dbReference>
<dbReference type="PROSITE" id="PS51625">
    <property type="entry name" value="SAM_MT_TRMB"/>
    <property type="match status" value="1"/>
</dbReference>